<name>A0A8S5MAR3_9CAUD</name>
<reference evidence="1" key="1">
    <citation type="journal article" date="2021" name="Proc. Natl. Acad. Sci. U.S.A.">
        <title>A Catalog of Tens of Thousands of Viruses from Human Metagenomes Reveals Hidden Associations with Chronic Diseases.</title>
        <authorList>
            <person name="Tisza M.J."/>
            <person name="Buck C.B."/>
        </authorList>
    </citation>
    <scope>NUCLEOTIDE SEQUENCE</scope>
    <source>
        <strain evidence="1">Ctv4j104</strain>
    </source>
</reference>
<organism evidence="1">
    <name type="scientific">Siphoviridae sp. ctv4j104</name>
    <dbReference type="NCBI Taxonomy" id="2826510"/>
    <lineage>
        <taxon>Viruses</taxon>
        <taxon>Duplodnaviria</taxon>
        <taxon>Heunggongvirae</taxon>
        <taxon>Uroviricota</taxon>
        <taxon>Caudoviricetes</taxon>
    </lineage>
</organism>
<protein>
    <submittedName>
        <fullName evidence="1">Uncharacterized protein</fullName>
    </submittedName>
</protein>
<accession>A0A8S5MAR3</accession>
<sequence length="92" mass="11105">MTHKNLNSYVNAYERSTATQLSDVYGKCSIEKHRAFKYCQELMERENGYNGRIVSYNTFAFTYAFQNDDNFYVITKKYDYYMPKKELDSWKE</sequence>
<proteinExistence type="predicted"/>
<evidence type="ECO:0000313" key="1">
    <source>
        <dbReference type="EMBL" id="DAD79019.1"/>
    </source>
</evidence>
<dbReference type="EMBL" id="BK014855">
    <property type="protein sequence ID" value="DAD79019.1"/>
    <property type="molecule type" value="Genomic_DNA"/>
</dbReference>